<sequence length="180" mass="19962">MASPSVRRRVPHPPESDTPQGSPAPSERLLERVRATGAKLPEAYRVAYYELVEYPAHGAHLMNLKYYWADRNALAVRAATRCSTPIRTARRAGSPPTRWSSRHSRRCPPRPRPRRAPQPGRGRPPRRGCGAGAETVAARPSARMPFVRFMRVPVMSWFRSELPPSVKAGGAPTGTSHIRG</sequence>
<dbReference type="OrthoDB" id="8727830at2"/>
<evidence type="ECO:0000313" key="3">
    <source>
        <dbReference type="Proteomes" id="UP000280298"/>
    </source>
</evidence>
<accession>A0A3S9M114</accession>
<feature type="compositionally biased region" description="Basic residues" evidence="1">
    <location>
        <begin position="100"/>
        <end position="115"/>
    </location>
</feature>
<feature type="region of interest" description="Disordered" evidence="1">
    <location>
        <begin position="1"/>
        <end position="27"/>
    </location>
</feature>
<reference evidence="2 3" key="1">
    <citation type="journal article" date="2019" name="Int. J. Syst. Evol. Microbiol.">
        <title>Streptomyces cyaneochromogenes sp. nov., a blue pigment-producing actinomycete from manganese-contaminated soil.</title>
        <authorList>
            <person name="Tang X."/>
            <person name="Zhao J."/>
            <person name="Li K."/>
            <person name="Chen Z."/>
            <person name="Sun Y."/>
            <person name="Gao J."/>
        </authorList>
    </citation>
    <scope>NUCLEOTIDE SEQUENCE [LARGE SCALE GENOMIC DNA]</scope>
    <source>
        <strain evidence="2 3">MK-45</strain>
    </source>
</reference>
<dbReference type="KEGG" id="scya:EJ357_04190"/>
<feature type="compositionally biased region" description="Basic residues" evidence="1">
    <location>
        <begin position="1"/>
        <end position="11"/>
    </location>
</feature>
<organism evidence="2 3">
    <name type="scientific">Streptomyces cyaneochromogenes</name>
    <dbReference type="NCBI Taxonomy" id="2496836"/>
    <lineage>
        <taxon>Bacteria</taxon>
        <taxon>Bacillati</taxon>
        <taxon>Actinomycetota</taxon>
        <taxon>Actinomycetes</taxon>
        <taxon>Kitasatosporales</taxon>
        <taxon>Streptomycetaceae</taxon>
        <taxon>Streptomyces</taxon>
    </lineage>
</organism>
<keyword evidence="3" id="KW-1185">Reference proteome</keyword>
<evidence type="ECO:0000313" key="2">
    <source>
        <dbReference type="EMBL" id="AZQ32740.1"/>
    </source>
</evidence>
<feature type="region of interest" description="Disordered" evidence="1">
    <location>
        <begin position="85"/>
        <end position="136"/>
    </location>
</feature>
<gene>
    <name evidence="2" type="ORF">EJ357_04190</name>
</gene>
<proteinExistence type="predicted"/>
<dbReference type="EMBL" id="CP034539">
    <property type="protein sequence ID" value="AZQ32740.1"/>
    <property type="molecule type" value="Genomic_DNA"/>
</dbReference>
<name>A0A3S9M114_9ACTN</name>
<evidence type="ECO:0000256" key="1">
    <source>
        <dbReference type="SAM" id="MobiDB-lite"/>
    </source>
</evidence>
<dbReference type="AlphaFoldDB" id="A0A3S9M114"/>
<dbReference type="Gene3D" id="1.20.58.2150">
    <property type="match status" value="1"/>
</dbReference>
<dbReference type="Proteomes" id="UP000280298">
    <property type="component" value="Chromosome"/>
</dbReference>
<protein>
    <submittedName>
        <fullName evidence="2">Uncharacterized protein</fullName>
    </submittedName>
</protein>